<dbReference type="OrthoDB" id="1184974at2759"/>
<dbReference type="Gramene" id="Jr_Scaffold_700_00010_p1">
    <property type="protein sequence ID" value="cds.Jr_Scaffold_700_00010_p1"/>
    <property type="gene ID" value="Jr_Scaffold_700_00010"/>
</dbReference>
<name>A0A2I4EZW1_JUGRE</name>
<accession>A0A2I4EZW1</accession>
<dbReference type="KEGG" id="jre:108994245"/>
<protein>
    <submittedName>
        <fullName evidence="2">UPF0481 protein At3g47200-like</fullName>
    </submittedName>
</protein>
<dbReference type="PANTHER" id="PTHR31170:SF17">
    <property type="match status" value="1"/>
</dbReference>
<reference evidence="2" key="1">
    <citation type="submission" date="2025-08" db="UniProtKB">
        <authorList>
            <consortium name="RefSeq"/>
        </authorList>
    </citation>
    <scope>IDENTIFICATION</scope>
    <source>
        <tissue evidence="2">Leaves</tissue>
    </source>
</reference>
<proteinExistence type="predicted"/>
<evidence type="ECO:0000313" key="2">
    <source>
        <dbReference type="RefSeq" id="XP_018824924.2"/>
    </source>
</evidence>
<sequence>MAVTGDSVTINTEGLASSLIEDTESHDLLGSRKCCIFKIPNLLYRQNETAFIPDAFSLGPIHHGHPNMRSTEKFKVMYLHGLITRISSPDTRKKRVIDLVNSIKDVEREAREYYAEPIEYTPEEFVKILVLDGCFIIELFRKKAYEELREQDDPIFSTSCMLQFLYHDLILLENQVPWIVLERLFNATIQQTYNDALLLLAIRFFGSTFSPIPPPTTILPLEGVKHIVDLLRKWLVSSSKEEESNSEYWEVMPSATALVEAGIKLVKGTSESILDVEFNDGILKIPPLFSQETTETVFRNLICFEQCYPNCESRLSSYAVLIGNLINTRKDMDILCENEIIDSWLNRKDAVQFFNKLYHYSYLKTFYYGRLCKKVNGYCQRRWPRWRAVLVRNYFNTPWAMLSTLAAIILLILSFLQTLYTMKR</sequence>
<keyword evidence="1" id="KW-1185">Reference proteome</keyword>
<dbReference type="AlphaFoldDB" id="A0A2I4EZW1"/>
<dbReference type="STRING" id="51240.A0A2I4EZW1"/>
<dbReference type="GeneID" id="108994245"/>
<dbReference type="RefSeq" id="XP_018824924.2">
    <property type="nucleotide sequence ID" value="XM_018969379.2"/>
</dbReference>
<dbReference type="Pfam" id="PF03140">
    <property type="entry name" value="DUF247"/>
    <property type="match status" value="1"/>
</dbReference>
<dbReference type="Proteomes" id="UP000235220">
    <property type="component" value="Unplaced"/>
</dbReference>
<organism evidence="1 2">
    <name type="scientific">Juglans regia</name>
    <name type="common">English walnut</name>
    <dbReference type="NCBI Taxonomy" id="51240"/>
    <lineage>
        <taxon>Eukaryota</taxon>
        <taxon>Viridiplantae</taxon>
        <taxon>Streptophyta</taxon>
        <taxon>Embryophyta</taxon>
        <taxon>Tracheophyta</taxon>
        <taxon>Spermatophyta</taxon>
        <taxon>Magnoliopsida</taxon>
        <taxon>eudicotyledons</taxon>
        <taxon>Gunneridae</taxon>
        <taxon>Pentapetalae</taxon>
        <taxon>rosids</taxon>
        <taxon>fabids</taxon>
        <taxon>Fagales</taxon>
        <taxon>Juglandaceae</taxon>
        <taxon>Juglans</taxon>
    </lineage>
</organism>
<evidence type="ECO:0000313" key="1">
    <source>
        <dbReference type="Proteomes" id="UP000235220"/>
    </source>
</evidence>
<gene>
    <name evidence="2" type="primary">LOC108994245</name>
</gene>
<dbReference type="InterPro" id="IPR004158">
    <property type="entry name" value="DUF247_pln"/>
</dbReference>
<dbReference type="PANTHER" id="PTHR31170">
    <property type="entry name" value="BNAC04G53230D PROTEIN"/>
    <property type="match status" value="1"/>
</dbReference>